<gene>
    <name evidence="2" type="ORF">CPRI1469_LOCUS2903</name>
</gene>
<feature type="signal peptide" evidence="1">
    <location>
        <begin position="1"/>
        <end position="22"/>
    </location>
</feature>
<feature type="chain" id="PRO_5031427013" evidence="1">
    <location>
        <begin position="23"/>
        <end position="120"/>
    </location>
</feature>
<evidence type="ECO:0000313" key="2">
    <source>
        <dbReference type="EMBL" id="CAD9714051.1"/>
    </source>
</evidence>
<proteinExistence type="predicted"/>
<accession>A0A7S2WY48</accession>
<name>A0A7S2WY48_9CHLO</name>
<evidence type="ECO:0000256" key="1">
    <source>
        <dbReference type="SAM" id="SignalP"/>
    </source>
</evidence>
<sequence>MTMMRARGFSLVVLALVAGVFASVASASTRNLQQSFLRNGIQAPRTLYIPGLGLSIAIGNVPGFYTSEIFSSLLEDGPLSGLGDLDDYGFDSLIEQAVTNSIALASDAATGSSTIVAGKK</sequence>
<reference evidence="2" key="1">
    <citation type="submission" date="2021-01" db="EMBL/GenBank/DDBJ databases">
        <authorList>
            <person name="Corre E."/>
            <person name="Pelletier E."/>
            <person name="Niang G."/>
            <person name="Scheremetjew M."/>
            <person name="Finn R."/>
            <person name="Kale V."/>
            <person name="Holt S."/>
            <person name="Cochrane G."/>
            <person name="Meng A."/>
            <person name="Brown T."/>
            <person name="Cohen L."/>
        </authorList>
    </citation>
    <scope>NUCLEOTIDE SEQUENCE</scope>
    <source>
        <strain evidence="2">CCMP1205</strain>
    </source>
</reference>
<keyword evidence="1" id="KW-0732">Signal</keyword>
<protein>
    <submittedName>
        <fullName evidence="2">Uncharacterized protein</fullName>
    </submittedName>
</protein>
<dbReference type="AlphaFoldDB" id="A0A7S2WY48"/>
<dbReference type="EMBL" id="HBHL01004527">
    <property type="protein sequence ID" value="CAD9714051.1"/>
    <property type="molecule type" value="Transcribed_RNA"/>
</dbReference>
<organism evidence="2">
    <name type="scientific">Chloropicon primus</name>
    <dbReference type="NCBI Taxonomy" id="1764295"/>
    <lineage>
        <taxon>Eukaryota</taxon>
        <taxon>Viridiplantae</taxon>
        <taxon>Chlorophyta</taxon>
        <taxon>Chloropicophyceae</taxon>
        <taxon>Chloropicales</taxon>
        <taxon>Chloropicaceae</taxon>
        <taxon>Chloropicon</taxon>
    </lineage>
</organism>